<dbReference type="Gene3D" id="1.10.4100.10">
    <property type="entry name" value="2-methylcitrate dehydratase PrpD"/>
    <property type="match status" value="1"/>
</dbReference>
<dbReference type="PANTHER" id="PTHR16943:SF8">
    <property type="entry name" value="2-METHYLCITRATE DEHYDRATASE"/>
    <property type="match status" value="1"/>
</dbReference>
<dbReference type="Pfam" id="PF03972">
    <property type="entry name" value="MmgE_PrpD_N"/>
    <property type="match status" value="1"/>
</dbReference>
<organism evidence="4 5">
    <name type="scientific">Sediminicurvatus halobius</name>
    <dbReference type="NCBI Taxonomy" id="2182432"/>
    <lineage>
        <taxon>Bacteria</taxon>
        <taxon>Pseudomonadati</taxon>
        <taxon>Pseudomonadota</taxon>
        <taxon>Gammaproteobacteria</taxon>
        <taxon>Chromatiales</taxon>
        <taxon>Ectothiorhodospiraceae</taxon>
        <taxon>Sediminicurvatus</taxon>
    </lineage>
</organism>
<evidence type="ECO:0000259" key="3">
    <source>
        <dbReference type="Pfam" id="PF19305"/>
    </source>
</evidence>
<dbReference type="OrthoDB" id="9795089at2"/>
<feature type="domain" description="MmgE/PrpD N-terminal" evidence="2">
    <location>
        <begin position="13"/>
        <end position="256"/>
    </location>
</feature>
<feature type="domain" description="MmgE/PrpD C-terminal" evidence="3">
    <location>
        <begin position="281"/>
        <end position="446"/>
    </location>
</feature>
<dbReference type="AlphaFoldDB" id="A0A2U2N9Q8"/>
<comment type="caution">
    <text evidence="4">The sequence shown here is derived from an EMBL/GenBank/DDBJ whole genome shotgun (WGS) entry which is preliminary data.</text>
</comment>
<gene>
    <name evidence="4" type="ORF">DEM34_00785</name>
</gene>
<dbReference type="InterPro" id="IPR045336">
    <property type="entry name" value="MmgE_PrpD_N"/>
</dbReference>
<proteinExistence type="inferred from homology"/>
<dbReference type="SUPFAM" id="SSF103378">
    <property type="entry name" value="2-methylcitrate dehydratase PrpD"/>
    <property type="match status" value="1"/>
</dbReference>
<dbReference type="RefSeq" id="WP_109675243.1">
    <property type="nucleotide sequence ID" value="NZ_CP086615.1"/>
</dbReference>
<keyword evidence="5" id="KW-1185">Reference proteome</keyword>
<sequence length="469" mass="50764">MSTSHAITDQAVAFVEGLAYERLPEEAVHLGLRCILDSVGLYIAGTTEHSVRILIDEARDQGGRADATLLGATDTRVPAAMAARVLGTAGHAHDWDDTQVSHDPAHVYGLLTHPSVPPLTATLVMAQRLGGVDGRRFMTAFLAGFEVECKISEWMKPDHYRRGHHTSGNVGTFGAAVAAASLIGLTGERLRHALGMAASFSAGIRCNFGTMTKPLHVGRAAENGVIAALLAERGFTADPTPLDGRWGYLQVMGNGFSEEKVAEGFANPLTIVSPGVSIKPYPSGILTHQSMDAMLKLVTDHDVKPDEVERITFYAGSNILEPIRYDIAENHLQAKFSMAALLAMMVLYRGAGRREFTDECVGSAAMQDMQRRITTQLDPEIEARGFDRIRSRIELVTRDGRTLTQWADERYRGGPSLPMTDDEVADKFRACTDGLLSAARQQAVIDGVMGLVALDDTAVIGDWLRVQPA</sequence>
<dbReference type="Gene3D" id="3.30.1330.120">
    <property type="entry name" value="2-methylcitrate dehydratase PrpD"/>
    <property type="match status" value="1"/>
</dbReference>
<dbReference type="PANTHER" id="PTHR16943">
    <property type="entry name" value="2-METHYLCITRATE DEHYDRATASE-RELATED"/>
    <property type="match status" value="1"/>
</dbReference>
<dbReference type="InterPro" id="IPR036148">
    <property type="entry name" value="MmgE/PrpD_sf"/>
</dbReference>
<dbReference type="InterPro" id="IPR042188">
    <property type="entry name" value="MmgE/PrpD_sf_2"/>
</dbReference>
<dbReference type="Proteomes" id="UP000245474">
    <property type="component" value="Unassembled WGS sequence"/>
</dbReference>
<evidence type="ECO:0000259" key="2">
    <source>
        <dbReference type="Pfam" id="PF03972"/>
    </source>
</evidence>
<evidence type="ECO:0000313" key="5">
    <source>
        <dbReference type="Proteomes" id="UP000245474"/>
    </source>
</evidence>
<protein>
    <submittedName>
        <fullName evidence="4">MmgE/PrpD family protein</fullName>
    </submittedName>
</protein>
<evidence type="ECO:0000313" key="4">
    <source>
        <dbReference type="EMBL" id="PWG65832.1"/>
    </source>
</evidence>
<dbReference type="Pfam" id="PF19305">
    <property type="entry name" value="MmgE_PrpD_C"/>
    <property type="match status" value="1"/>
</dbReference>
<dbReference type="InterPro" id="IPR005656">
    <property type="entry name" value="MmgE_PrpD"/>
</dbReference>
<reference evidence="4 5" key="1">
    <citation type="submission" date="2018-05" db="EMBL/GenBank/DDBJ databases">
        <title>Spiribacter halobius sp. nov., a moderately halophilic bacterium isolated from marine solar saltern.</title>
        <authorList>
            <person name="Zheng W.-S."/>
            <person name="Lu D.-C."/>
            <person name="Du Z.-J."/>
        </authorList>
    </citation>
    <scope>NUCLEOTIDE SEQUENCE [LARGE SCALE GENOMIC DNA]</scope>
    <source>
        <strain evidence="4 5">E85</strain>
    </source>
</reference>
<name>A0A2U2N9Q8_9GAMM</name>
<dbReference type="GO" id="GO:0016829">
    <property type="term" value="F:lyase activity"/>
    <property type="evidence" value="ECO:0007669"/>
    <property type="project" value="InterPro"/>
</dbReference>
<accession>A0A2U2N9Q8</accession>
<dbReference type="EMBL" id="QFFI01000001">
    <property type="protein sequence ID" value="PWG65832.1"/>
    <property type="molecule type" value="Genomic_DNA"/>
</dbReference>
<comment type="similarity">
    <text evidence="1">Belongs to the PrpD family.</text>
</comment>
<evidence type="ECO:0000256" key="1">
    <source>
        <dbReference type="ARBA" id="ARBA00006174"/>
    </source>
</evidence>
<dbReference type="InterPro" id="IPR042183">
    <property type="entry name" value="MmgE/PrpD_sf_1"/>
</dbReference>
<dbReference type="InterPro" id="IPR045337">
    <property type="entry name" value="MmgE_PrpD_C"/>
</dbReference>